<dbReference type="AlphaFoldDB" id="A0AAW9RMG3"/>
<dbReference type="Pfam" id="PF00202">
    <property type="entry name" value="Aminotran_3"/>
    <property type="match status" value="1"/>
</dbReference>
<evidence type="ECO:0000256" key="1">
    <source>
        <dbReference type="ARBA" id="ARBA00001933"/>
    </source>
</evidence>
<evidence type="ECO:0000313" key="5">
    <source>
        <dbReference type="Proteomes" id="UP001378188"/>
    </source>
</evidence>
<dbReference type="InterPro" id="IPR015422">
    <property type="entry name" value="PyrdxlP-dep_Trfase_small"/>
</dbReference>
<comment type="cofactor">
    <cofactor evidence="1">
        <name>pyridoxal 5'-phosphate</name>
        <dbReference type="ChEBI" id="CHEBI:597326"/>
    </cofactor>
</comment>
<comment type="caution">
    <text evidence="4">The sequence shown here is derived from an EMBL/GenBank/DDBJ whole genome shotgun (WGS) entry which is preliminary data.</text>
</comment>
<evidence type="ECO:0000256" key="3">
    <source>
        <dbReference type="RuleBase" id="RU003560"/>
    </source>
</evidence>
<dbReference type="EMBL" id="JAZHOF010000001">
    <property type="protein sequence ID" value="MEJ8570154.1"/>
    <property type="molecule type" value="Genomic_DNA"/>
</dbReference>
<dbReference type="Gene3D" id="3.90.1150.10">
    <property type="entry name" value="Aspartate Aminotransferase, domain 1"/>
    <property type="match status" value="1"/>
</dbReference>
<dbReference type="PANTHER" id="PTHR43713">
    <property type="entry name" value="GLUTAMATE-1-SEMIALDEHYDE 2,1-AMINOMUTASE"/>
    <property type="match status" value="1"/>
</dbReference>
<dbReference type="InterPro" id="IPR015424">
    <property type="entry name" value="PyrdxlP-dep_Trfase"/>
</dbReference>
<dbReference type="GO" id="GO:0008483">
    <property type="term" value="F:transaminase activity"/>
    <property type="evidence" value="ECO:0007669"/>
    <property type="project" value="UniProtKB-KW"/>
</dbReference>
<dbReference type="Gene3D" id="3.40.640.10">
    <property type="entry name" value="Type I PLP-dependent aspartate aminotransferase-like (Major domain)"/>
    <property type="match status" value="1"/>
</dbReference>
<dbReference type="RefSeq" id="WP_340327891.1">
    <property type="nucleotide sequence ID" value="NZ_JAZHOF010000001.1"/>
</dbReference>
<evidence type="ECO:0000256" key="2">
    <source>
        <dbReference type="ARBA" id="ARBA00022898"/>
    </source>
</evidence>
<proteinExistence type="inferred from homology"/>
<dbReference type="Proteomes" id="UP001378188">
    <property type="component" value="Unassembled WGS sequence"/>
</dbReference>
<dbReference type="SUPFAM" id="SSF53383">
    <property type="entry name" value="PLP-dependent transferases"/>
    <property type="match status" value="1"/>
</dbReference>
<accession>A0AAW9RMG3</accession>
<evidence type="ECO:0000313" key="4">
    <source>
        <dbReference type="EMBL" id="MEJ8570154.1"/>
    </source>
</evidence>
<reference evidence="4 5" key="1">
    <citation type="submission" date="2024-02" db="EMBL/GenBank/DDBJ databases">
        <title>Genome analysis and characterization of Microbaculum marinisediminis sp. nov., isolated from marine sediment.</title>
        <authorList>
            <person name="Du Z.-J."/>
            <person name="Ye Y.-Q."/>
            <person name="Zhang Z.-R."/>
            <person name="Yuan S.-M."/>
            <person name="Zhang X.-Y."/>
        </authorList>
    </citation>
    <scope>NUCLEOTIDE SEQUENCE [LARGE SCALE GENOMIC DNA]</scope>
    <source>
        <strain evidence="4 5">SDUM1044001</strain>
    </source>
</reference>
<keyword evidence="2 3" id="KW-0663">Pyridoxal phosphate</keyword>
<dbReference type="InterPro" id="IPR015421">
    <property type="entry name" value="PyrdxlP-dep_Trfase_major"/>
</dbReference>
<keyword evidence="4" id="KW-0032">Aminotransferase</keyword>
<gene>
    <name evidence="4" type="ORF">V3328_01610</name>
</gene>
<comment type="similarity">
    <text evidence="3">Belongs to the class-III pyridoxal-phosphate-dependent aminotransferase family.</text>
</comment>
<organism evidence="4 5">
    <name type="scientific">Microbaculum marinum</name>
    <dbReference type="NCBI Taxonomy" id="1764581"/>
    <lineage>
        <taxon>Bacteria</taxon>
        <taxon>Pseudomonadati</taxon>
        <taxon>Pseudomonadota</taxon>
        <taxon>Alphaproteobacteria</taxon>
        <taxon>Hyphomicrobiales</taxon>
        <taxon>Tepidamorphaceae</taxon>
        <taxon>Microbaculum</taxon>
    </lineage>
</organism>
<dbReference type="InterPro" id="IPR005814">
    <property type="entry name" value="Aminotrans_3"/>
</dbReference>
<dbReference type="PANTHER" id="PTHR43713:SF3">
    <property type="entry name" value="GLUTAMATE-1-SEMIALDEHYDE 2,1-AMINOMUTASE 1, CHLOROPLASTIC-RELATED"/>
    <property type="match status" value="1"/>
</dbReference>
<protein>
    <submittedName>
        <fullName evidence="4">Aminotransferase class III-fold pyridoxal phosphate-dependent enzyme</fullName>
    </submittedName>
</protein>
<dbReference type="GO" id="GO:0030170">
    <property type="term" value="F:pyridoxal phosphate binding"/>
    <property type="evidence" value="ECO:0007669"/>
    <property type="project" value="InterPro"/>
</dbReference>
<name>A0AAW9RMG3_9HYPH</name>
<sequence>MSRKLTKSNAHFKKALTRLPLGVASNFRYWGDDRTIYVKKGRGGRIWDLDDNAYVDYRLGYGPAILGYADPRVDEAARQGMEVGGVFALSTEREYEVADRIAKMVSSVDLVRFSNSGTEAVMAALRLARGYTGRDSYVILEGGYHGLFDAVLWATSLDRWDPETTDEDPPLVPYSQGVPELVRRLLQITPMNDANRLEDLFRKNGDRIAALLIEPIQGNCCGITADPEYVRAARQLCDKYGVVLIIDEVKTGFRVAKGGVQELMGVEADICTFAKAMANGYQIAAIGGREDIMRKYGNGVAHGGTYTAHSVAIAAAAKTLEILDETPALETIAAYGERLQAGMGRILNDRGIVHSFAGHPSMGGLFFAEEPPTNYRDWKTSDYTFYDTMAAHLHDEGVICEPDSREPWFICEAHDQSCLNDTLAAFEAAVDRTVEDLAGRKPRRAAG</sequence>
<keyword evidence="5" id="KW-1185">Reference proteome</keyword>
<keyword evidence="4" id="KW-0808">Transferase</keyword>
<dbReference type="CDD" id="cd00610">
    <property type="entry name" value="OAT_like"/>
    <property type="match status" value="1"/>
</dbReference>